<dbReference type="AlphaFoldDB" id="A0A914Z6T4"/>
<feature type="compositionally biased region" description="Polar residues" evidence="1">
    <location>
        <begin position="20"/>
        <end position="33"/>
    </location>
</feature>
<evidence type="ECO:0000256" key="1">
    <source>
        <dbReference type="SAM" id="MobiDB-lite"/>
    </source>
</evidence>
<organism evidence="2 3">
    <name type="scientific">Panagrolaimus superbus</name>
    <dbReference type="NCBI Taxonomy" id="310955"/>
    <lineage>
        <taxon>Eukaryota</taxon>
        <taxon>Metazoa</taxon>
        <taxon>Ecdysozoa</taxon>
        <taxon>Nematoda</taxon>
        <taxon>Chromadorea</taxon>
        <taxon>Rhabditida</taxon>
        <taxon>Tylenchina</taxon>
        <taxon>Panagrolaimomorpha</taxon>
        <taxon>Panagrolaimoidea</taxon>
        <taxon>Panagrolaimidae</taxon>
        <taxon>Panagrolaimus</taxon>
    </lineage>
</organism>
<protein>
    <submittedName>
        <fullName evidence="3">Uncharacterized protein</fullName>
    </submittedName>
</protein>
<reference evidence="3" key="1">
    <citation type="submission" date="2022-11" db="UniProtKB">
        <authorList>
            <consortium name="WormBaseParasite"/>
        </authorList>
    </citation>
    <scope>IDENTIFICATION</scope>
</reference>
<evidence type="ECO:0000313" key="3">
    <source>
        <dbReference type="WBParaSite" id="PSU_v2.g5962.t1"/>
    </source>
</evidence>
<proteinExistence type="predicted"/>
<sequence>MIADPAYLAIRNLQQQQQQTNHQWNGSKRSSSGYAPIAIPPETLLHPAQYAAMTGYTILPHPPNNNNNAVIHSGNPYNGLIPPGSGAVGDETVRFYYYYYLKLLFFD</sequence>
<evidence type="ECO:0000313" key="2">
    <source>
        <dbReference type="Proteomes" id="UP000887577"/>
    </source>
</evidence>
<dbReference type="Proteomes" id="UP000887577">
    <property type="component" value="Unplaced"/>
</dbReference>
<accession>A0A914Z6T4</accession>
<feature type="region of interest" description="Disordered" evidence="1">
    <location>
        <begin position="18"/>
        <end position="38"/>
    </location>
</feature>
<name>A0A914Z6T4_9BILA</name>
<dbReference type="WBParaSite" id="PSU_v2.g5962.t1">
    <property type="protein sequence ID" value="PSU_v2.g5962.t1"/>
    <property type="gene ID" value="PSU_v2.g5962"/>
</dbReference>
<keyword evidence="2" id="KW-1185">Reference proteome</keyword>